<feature type="compositionally biased region" description="Low complexity" evidence="1">
    <location>
        <begin position="1"/>
        <end position="18"/>
    </location>
</feature>
<evidence type="ECO:0000313" key="3">
    <source>
        <dbReference type="Proteomes" id="UP000320888"/>
    </source>
</evidence>
<protein>
    <submittedName>
        <fullName evidence="2">Asp23/Gls24 family envelope stress response protein</fullName>
    </submittedName>
</protein>
<dbReference type="EMBL" id="VKLS01000688">
    <property type="protein sequence ID" value="TSB21105.1"/>
    <property type="molecule type" value="Genomic_DNA"/>
</dbReference>
<keyword evidence="3" id="KW-1185">Reference proteome</keyword>
<proteinExistence type="predicted"/>
<dbReference type="Proteomes" id="UP000320888">
    <property type="component" value="Unassembled WGS sequence"/>
</dbReference>
<gene>
    <name evidence="2" type="ORF">FNZ23_28660</name>
</gene>
<dbReference type="AlphaFoldDB" id="A0A553XVX6"/>
<evidence type="ECO:0000256" key="1">
    <source>
        <dbReference type="SAM" id="MobiDB-lite"/>
    </source>
</evidence>
<organism evidence="2 3">
    <name type="scientific">Streptomyces benahoarensis</name>
    <dbReference type="NCBI Taxonomy" id="2595054"/>
    <lineage>
        <taxon>Bacteria</taxon>
        <taxon>Bacillati</taxon>
        <taxon>Actinomycetota</taxon>
        <taxon>Actinomycetes</taxon>
        <taxon>Kitasatosporales</taxon>
        <taxon>Streptomycetaceae</taxon>
        <taxon>Streptomyces</taxon>
    </lineage>
</organism>
<feature type="region of interest" description="Disordered" evidence="1">
    <location>
        <begin position="1"/>
        <end position="21"/>
    </location>
</feature>
<dbReference type="OrthoDB" id="4350674at2"/>
<comment type="caution">
    <text evidence="2">The sequence shown here is derived from an EMBL/GenBank/DDBJ whole genome shotgun (WGS) entry which is preliminary data.</text>
</comment>
<dbReference type="RefSeq" id="WP_143944795.1">
    <property type="nucleotide sequence ID" value="NZ_VKLS01000688.1"/>
</dbReference>
<reference evidence="2 3" key="1">
    <citation type="submission" date="2019-07" db="EMBL/GenBank/DDBJ databases">
        <title>Draft genome for Streptomyces benahoarensis MZ03-48.</title>
        <authorList>
            <person name="Gonzalez-Pimentel J.L."/>
        </authorList>
    </citation>
    <scope>NUCLEOTIDE SEQUENCE [LARGE SCALE GENOMIC DNA]</scope>
    <source>
        <strain evidence="2 3">MZ03-48</strain>
    </source>
</reference>
<evidence type="ECO:0000313" key="2">
    <source>
        <dbReference type="EMBL" id="TSB21105.1"/>
    </source>
</evidence>
<name>A0A553XVX6_9ACTN</name>
<accession>A0A553XVX6</accession>
<sequence>MSVATASTAPGAAAVAEVPRGERGATRVADRVVAKIAAAAAREALRAAAEGARTGAHATVTVRRRDGRLPFGEAHVHVTVELGHPTPIGARCGAVRRQVTARVRELAGMDVSEVAVEVERLHSPLERDRERVR</sequence>